<name>A0A316UBX5_9BASI</name>
<dbReference type="SUPFAM" id="SSF52540">
    <property type="entry name" value="P-loop containing nucleoside triphosphate hydrolases"/>
    <property type="match status" value="1"/>
</dbReference>
<feature type="region of interest" description="Disordered" evidence="4">
    <location>
        <begin position="385"/>
        <end position="404"/>
    </location>
</feature>
<dbReference type="InterPro" id="IPR006689">
    <property type="entry name" value="Small_GTPase_ARF/SAR"/>
</dbReference>
<gene>
    <name evidence="5" type="ORF">BCV69DRAFT_310245</name>
</gene>
<evidence type="ECO:0000256" key="1">
    <source>
        <dbReference type="ARBA" id="ARBA00022741"/>
    </source>
</evidence>
<dbReference type="PROSITE" id="PS51417">
    <property type="entry name" value="ARF"/>
    <property type="match status" value="1"/>
</dbReference>
<dbReference type="Pfam" id="PF00025">
    <property type="entry name" value="Arf"/>
    <property type="match status" value="1"/>
</dbReference>
<evidence type="ECO:0000313" key="5">
    <source>
        <dbReference type="EMBL" id="PWN22727.1"/>
    </source>
</evidence>
<feature type="compositionally biased region" description="Low complexity" evidence="4">
    <location>
        <begin position="106"/>
        <end position="119"/>
    </location>
</feature>
<proteinExistence type="predicted"/>
<dbReference type="AlphaFoldDB" id="A0A316UBX5"/>
<evidence type="ECO:0000256" key="3">
    <source>
        <dbReference type="PIRSR" id="PIRSR606689-1"/>
    </source>
</evidence>
<evidence type="ECO:0000256" key="4">
    <source>
        <dbReference type="SAM" id="MobiDB-lite"/>
    </source>
</evidence>
<accession>A0A316UBX5</accession>
<reference evidence="5 6" key="1">
    <citation type="journal article" date="2018" name="Mol. Biol. Evol.">
        <title>Broad Genomic Sampling Reveals a Smut Pathogenic Ancestry of the Fungal Clade Ustilaginomycotina.</title>
        <authorList>
            <person name="Kijpornyongpan T."/>
            <person name="Mondo S.J."/>
            <person name="Barry K."/>
            <person name="Sandor L."/>
            <person name="Lee J."/>
            <person name="Lipzen A."/>
            <person name="Pangilinan J."/>
            <person name="LaButti K."/>
            <person name="Hainaut M."/>
            <person name="Henrissat B."/>
            <person name="Grigoriev I.V."/>
            <person name="Spatafora J.W."/>
            <person name="Aime M.C."/>
        </authorList>
    </citation>
    <scope>NUCLEOTIDE SEQUENCE [LARGE SCALE GENOMIC DNA]</scope>
    <source>
        <strain evidence="5 6">MCA 4718</strain>
    </source>
</reference>
<dbReference type="GO" id="GO:0043001">
    <property type="term" value="P:Golgi to plasma membrane protein transport"/>
    <property type="evidence" value="ECO:0007669"/>
    <property type="project" value="TreeGrafter"/>
</dbReference>
<feature type="binding site" evidence="3">
    <location>
        <position position="137"/>
    </location>
    <ligand>
        <name>GTP</name>
        <dbReference type="ChEBI" id="CHEBI:37565"/>
    </ligand>
</feature>
<dbReference type="GO" id="GO:0005525">
    <property type="term" value="F:GTP binding"/>
    <property type="evidence" value="ECO:0007669"/>
    <property type="project" value="UniProtKB-KW"/>
</dbReference>
<dbReference type="GO" id="GO:0034067">
    <property type="term" value="P:protein localization to Golgi apparatus"/>
    <property type="evidence" value="ECO:0007669"/>
    <property type="project" value="TreeGrafter"/>
</dbReference>
<evidence type="ECO:0000256" key="2">
    <source>
        <dbReference type="ARBA" id="ARBA00023134"/>
    </source>
</evidence>
<dbReference type="GO" id="GO:0003924">
    <property type="term" value="F:GTPase activity"/>
    <property type="evidence" value="ECO:0007669"/>
    <property type="project" value="InterPro"/>
</dbReference>
<dbReference type="PANTHER" id="PTHR45909:SF1">
    <property type="entry name" value="ADP-RIBOSYLATION FACTOR-RELATED PROTEIN 1"/>
    <property type="match status" value="1"/>
</dbReference>
<protein>
    <recommendedName>
        <fullName evidence="7">P-loop containing nucleoside triphosphate hydrolase protein</fullName>
    </recommendedName>
</protein>
<dbReference type="PANTHER" id="PTHR45909">
    <property type="entry name" value="ADP-RIBOSYLATION FACTOR-RELATED PROTEIN 1"/>
    <property type="match status" value="1"/>
</dbReference>
<feature type="region of interest" description="Disordered" evidence="4">
    <location>
        <begin position="47"/>
        <end position="122"/>
    </location>
</feature>
<keyword evidence="1 3" id="KW-0547">Nucleotide-binding</keyword>
<sequence>MFHLLTSLYTDITQRPRFNVLFLGSADSGKTTLLQVIKSHYIENKPLSPRLAPGQSSEHNKTLLPKTRSTVGQNVLDLPAPPPSSRPLVEPSHPPPALPTPQDVASSSSWFSSASKGPSTSKRLPSKALIHIWDLGGDLGLRKIWQKYYAETDAVVYLWDCEKGGNGEGREAEWSVVAELARDARLSNLPFLILLSRSDLISSPLCQSRRPSQAAAPTIATDQEQRPAAQVPASSEAEATQDGDLSLSIDHARNESQNVQLGDESKTTHSGPVPSASVPQNHRPDGEARDLLESLRVFVQSHVEAQVRVAPARSRPVKPSRDLAPSVLAAFDDAEDARETSGGTEAFDDPGDSEGCFPETTIFPMSVLTGRGVEECMDWMVQKSLAAGKGDGEREGKTRQSAKD</sequence>
<dbReference type="EMBL" id="KZ819322">
    <property type="protein sequence ID" value="PWN22727.1"/>
    <property type="molecule type" value="Genomic_DNA"/>
</dbReference>
<dbReference type="InterPro" id="IPR024156">
    <property type="entry name" value="Small_GTPase_ARF"/>
</dbReference>
<dbReference type="Gene3D" id="3.40.50.300">
    <property type="entry name" value="P-loop containing nucleotide triphosphate hydrolases"/>
    <property type="match status" value="1"/>
</dbReference>
<organism evidence="5 6">
    <name type="scientific">Pseudomicrostroma glucosiphilum</name>
    <dbReference type="NCBI Taxonomy" id="1684307"/>
    <lineage>
        <taxon>Eukaryota</taxon>
        <taxon>Fungi</taxon>
        <taxon>Dikarya</taxon>
        <taxon>Basidiomycota</taxon>
        <taxon>Ustilaginomycotina</taxon>
        <taxon>Exobasidiomycetes</taxon>
        <taxon>Microstromatales</taxon>
        <taxon>Microstromatales incertae sedis</taxon>
        <taxon>Pseudomicrostroma</taxon>
    </lineage>
</organism>
<dbReference type="STRING" id="1684307.A0A316UBX5"/>
<evidence type="ECO:0000313" key="6">
    <source>
        <dbReference type="Proteomes" id="UP000245942"/>
    </source>
</evidence>
<dbReference type="GeneID" id="37016511"/>
<keyword evidence="6" id="KW-1185">Reference proteome</keyword>
<dbReference type="GO" id="GO:0006886">
    <property type="term" value="P:intracellular protein transport"/>
    <property type="evidence" value="ECO:0007669"/>
    <property type="project" value="TreeGrafter"/>
</dbReference>
<feature type="region of interest" description="Disordered" evidence="4">
    <location>
        <begin position="257"/>
        <end position="286"/>
    </location>
</feature>
<keyword evidence="2 3" id="KW-0342">GTP-binding</keyword>
<evidence type="ECO:0008006" key="7">
    <source>
        <dbReference type="Google" id="ProtNLM"/>
    </source>
</evidence>
<dbReference type="Proteomes" id="UP000245942">
    <property type="component" value="Unassembled WGS sequence"/>
</dbReference>
<feature type="compositionally biased region" description="Basic and acidic residues" evidence="4">
    <location>
        <begin position="390"/>
        <end position="404"/>
    </location>
</feature>
<dbReference type="RefSeq" id="XP_025349887.1">
    <property type="nucleotide sequence ID" value="XM_025494777.1"/>
</dbReference>
<feature type="region of interest" description="Disordered" evidence="4">
    <location>
        <begin position="211"/>
        <end position="241"/>
    </location>
</feature>
<dbReference type="InterPro" id="IPR027417">
    <property type="entry name" value="P-loop_NTPase"/>
</dbReference>
<dbReference type="OrthoDB" id="414781at2759"/>
<dbReference type="GO" id="GO:0005794">
    <property type="term" value="C:Golgi apparatus"/>
    <property type="evidence" value="ECO:0007669"/>
    <property type="project" value="TreeGrafter"/>
</dbReference>